<evidence type="ECO:0000256" key="1">
    <source>
        <dbReference type="SAM" id="MobiDB-lite"/>
    </source>
</evidence>
<feature type="compositionally biased region" description="Polar residues" evidence="1">
    <location>
        <begin position="80"/>
        <end position="89"/>
    </location>
</feature>
<evidence type="ECO:0000313" key="3">
    <source>
        <dbReference type="Proteomes" id="UP000241769"/>
    </source>
</evidence>
<comment type="caution">
    <text evidence="2">The sequence shown here is derived from an EMBL/GenBank/DDBJ whole genome shotgun (WGS) entry which is preliminary data.</text>
</comment>
<reference evidence="2 3" key="1">
    <citation type="journal article" date="2018" name="Genome Biol. Evol.">
        <title>Multiple Roots of Fruiting Body Formation in Amoebozoa.</title>
        <authorList>
            <person name="Hillmann F."/>
            <person name="Forbes G."/>
            <person name="Novohradska S."/>
            <person name="Ferling I."/>
            <person name="Riege K."/>
            <person name="Groth M."/>
            <person name="Westermann M."/>
            <person name="Marz M."/>
            <person name="Spaller T."/>
            <person name="Winckler T."/>
            <person name="Schaap P."/>
            <person name="Glockner G."/>
        </authorList>
    </citation>
    <scope>NUCLEOTIDE SEQUENCE [LARGE SCALE GENOMIC DNA]</scope>
    <source>
        <strain evidence="2 3">Jena</strain>
    </source>
</reference>
<sequence length="147" mass="16140">MYCQFCVSAVSSLGCLIRNEEQNTLSCLGAIKMVSVMCDPKPKPTLATSKLTKEVWTQIRNHQRHTAKPNNSVAAVKSPAMSSKTNLPPNSEYVRPRGTADPNRILHLVDVLRVQATIYASYKSGLEVFTLDTGATVSLIDLSVFQK</sequence>
<feature type="region of interest" description="Disordered" evidence="1">
    <location>
        <begin position="70"/>
        <end position="98"/>
    </location>
</feature>
<accession>A0A2P6MNQ7</accession>
<dbReference type="AlphaFoldDB" id="A0A2P6MNQ7"/>
<protein>
    <submittedName>
        <fullName evidence="2">Uncharacterized protein</fullName>
    </submittedName>
</protein>
<name>A0A2P6MNQ7_9EUKA</name>
<dbReference type="Proteomes" id="UP000241769">
    <property type="component" value="Unassembled WGS sequence"/>
</dbReference>
<dbReference type="InParanoid" id="A0A2P6MNQ7"/>
<dbReference type="EMBL" id="MDYQ01000634">
    <property type="protein sequence ID" value="PRP73305.1"/>
    <property type="molecule type" value="Genomic_DNA"/>
</dbReference>
<gene>
    <name evidence="2" type="ORF">PROFUN_16879</name>
</gene>
<organism evidence="2 3">
    <name type="scientific">Planoprotostelium fungivorum</name>
    <dbReference type="NCBI Taxonomy" id="1890364"/>
    <lineage>
        <taxon>Eukaryota</taxon>
        <taxon>Amoebozoa</taxon>
        <taxon>Evosea</taxon>
        <taxon>Variosea</taxon>
        <taxon>Cavosteliida</taxon>
        <taxon>Cavosteliaceae</taxon>
        <taxon>Planoprotostelium</taxon>
    </lineage>
</organism>
<keyword evidence="3" id="KW-1185">Reference proteome</keyword>
<evidence type="ECO:0000313" key="2">
    <source>
        <dbReference type="EMBL" id="PRP73305.1"/>
    </source>
</evidence>
<proteinExistence type="predicted"/>